<feature type="transmembrane region" description="Helical" evidence="1">
    <location>
        <begin position="12"/>
        <end position="33"/>
    </location>
</feature>
<dbReference type="EMBL" id="JARKIF010000002">
    <property type="protein sequence ID" value="KAJ7647533.1"/>
    <property type="molecule type" value="Genomic_DNA"/>
</dbReference>
<evidence type="ECO:0000313" key="3">
    <source>
        <dbReference type="Proteomes" id="UP001221142"/>
    </source>
</evidence>
<keyword evidence="1" id="KW-0812">Transmembrane</keyword>
<comment type="caution">
    <text evidence="2">The sequence shown here is derived from an EMBL/GenBank/DDBJ whole genome shotgun (WGS) entry which is preliminary data.</text>
</comment>
<evidence type="ECO:0000256" key="1">
    <source>
        <dbReference type="SAM" id="Phobius"/>
    </source>
</evidence>
<feature type="transmembrane region" description="Helical" evidence="1">
    <location>
        <begin position="70"/>
        <end position="93"/>
    </location>
</feature>
<gene>
    <name evidence="2" type="ORF">FB45DRAFT_893682</name>
</gene>
<organism evidence="2 3">
    <name type="scientific">Roridomyces roridus</name>
    <dbReference type="NCBI Taxonomy" id="1738132"/>
    <lineage>
        <taxon>Eukaryota</taxon>
        <taxon>Fungi</taxon>
        <taxon>Dikarya</taxon>
        <taxon>Basidiomycota</taxon>
        <taxon>Agaricomycotina</taxon>
        <taxon>Agaricomycetes</taxon>
        <taxon>Agaricomycetidae</taxon>
        <taxon>Agaricales</taxon>
        <taxon>Marasmiineae</taxon>
        <taxon>Mycenaceae</taxon>
        <taxon>Roridomyces</taxon>
    </lineage>
</organism>
<accession>A0AAD7CHS0</accession>
<feature type="transmembrane region" description="Helical" evidence="1">
    <location>
        <begin position="105"/>
        <end position="127"/>
    </location>
</feature>
<dbReference type="AlphaFoldDB" id="A0AAD7CHS0"/>
<dbReference type="Proteomes" id="UP001221142">
    <property type="component" value="Unassembled WGS sequence"/>
</dbReference>
<evidence type="ECO:0000313" key="2">
    <source>
        <dbReference type="EMBL" id="KAJ7647533.1"/>
    </source>
</evidence>
<keyword evidence="1" id="KW-1133">Transmembrane helix</keyword>
<proteinExistence type="predicted"/>
<feature type="transmembrane region" description="Helical" evidence="1">
    <location>
        <begin position="39"/>
        <end position="58"/>
    </location>
</feature>
<sequence length="248" mass="27095">MSLSFRLLRRILLGLVISVSATSVVLSVLLKPHLNHPEATYVLITILDTLISLSIFALTRKPLLDSPQKVATEVLGLFAMLPFSLILTLYVLGLSLPTYPQSTATALWIFAILQGFIFTGTILHTLYTMGLMAAAMLTVCVFDRDVWSRDIDSSPSPFPMGLLLSFICPCFSRPSDEEATPIEQVEARVCLPGCNCSGLKPHLTPDTSPRLETEPSMGMVRGVSSRSLVRVPNDVERRMSIAVSLSSV</sequence>
<protein>
    <submittedName>
        <fullName evidence="2">Uncharacterized protein</fullName>
    </submittedName>
</protein>
<reference evidence="2" key="1">
    <citation type="submission" date="2023-03" db="EMBL/GenBank/DDBJ databases">
        <title>Massive genome expansion in bonnet fungi (Mycena s.s.) driven by repeated elements and novel gene families across ecological guilds.</title>
        <authorList>
            <consortium name="Lawrence Berkeley National Laboratory"/>
            <person name="Harder C.B."/>
            <person name="Miyauchi S."/>
            <person name="Viragh M."/>
            <person name="Kuo A."/>
            <person name="Thoen E."/>
            <person name="Andreopoulos B."/>
            <person name="Lu D."/>
            <person name="Skrede I."/>
            <person name="Drula E."/>
            <person name="Henrissat B."/>
            <person name="Morin E."/>
            <person name="Kohler A."/>
            <person name="Barry K."/>
            <person name="LaButti K."/>
            <person name="Morin E."/>
            <person name="Salamov A."/>
            <person name="Lipzen A."/>
            <person name="Mereny Z."/>
            <person name="Hegedus B."/>
            <person name="Baldrian P."/>
            <person name="Stursova M."/>
            <person name="Weitz H."/>
            <person name="Taylor A."/>
            <person name="Grigoriev I.V."/>
            <person name="Nagy L.G."/>
            <person name="Martin F."/>
            <person name="Kauserud H."/>
        </authorList>
    </citation>
    <scope>NUCLEOTIDE SEQUENCE</scope>
    <source>
        <strain evidence="2">9284</strain>
    </source>
</reference>
<name>A0AAD7CHS0_9AGAR</name>
<keyword evidence="3" id="KW-1185">Reference proteome</keyword>
<keyword evidence="1" id="KW-0472">Membrane</keyword>